<dbReference type="PANTHER" id="PTHR36327:SF1">
    <property type="entry name" value="OS03G0731100 PROTEIN"/>
    <property type="match status" value="1"/>
</dbReference>
<keyword evidence="3" id="KW-0150">Chloroplast</keyword>
<name>A0A6P5G6A2_ANACO</name>
<keyword evidence="7" id="KW-0793">Thylakoid</keyword>
<feature type="region of interest" description="Disordered" evidence="9">
    <location>
        <begin position="1"/>
        <end position="23"/>
    </location>
</feature>
<comment type="similarity">
    <text evidence="2">Belongs to the psaN family.</text>
</comment>
<keyword evidence="10" id="KW-1185">Reference proteome</keyword>
<accession>A0A6P5G6A2</accession>
<evidence type="ECO:0000256" key="1">
    <source>
        <dbReference type="ARBA" id="ARBA00004622"/>
    </source>
</evidence>
<organism evidence="10 11">
    <name type="scientific">Ananas comosus</name>
    <name type="common">Pineapple</name>
    <name type="synonym">Ananas ananas</name>
    <dbReference type="NCBI Taxonomy" id="4615"/>
    <lineage>
        <taxon>Eukaryota</taxon>
        <taxon>Viridiplantae</taxon>
        <taxon>Streptophyta</taxon>
        <taxon>Embryophyta</taxon>
        <taxon>Tracheophyta</taxon>
        <taxon>Spermatophyta</taxon>
        <taxon>Magnoliopsida</taxon>
        <taxon>Liliopsida</taxon>
        <taxon>Poales</taxon>
        <taxon>Bromeliaceae</taxon>
        <taxon>Bromelioideae</taxon>
        <taxon>Ananas</taxon>
    </lineage>
</organism>
<dbReference type="RefSeq" id="XP_020103839.1">
    <property type="nucleotide sequence ID" value="XM_020248250.1"/>
</dbReference>
<dbReference type="OrthoDB" id="544623at2759"/>
<evidence type="ECO:0000256" key="7">
    <source>
        <dbReference type="ARBA" id="ARBA00023078"/>
    </source>
</evidence>
<dbReference type="GO" id="GO:0015979">
    <property type="term" value="P:photosynthesis"/>
    <property type="evidence" value="ECO:0007669"/>
    <property type="project" value="UniProtKB-KW"/>
</dbReference>
<evidence type="ECO:0000256" key="6">
    <source>
        <dbReference type="ARBA" id="ARBA00022836"/>
    </source>
</evidence>
<evidence type="ECO:0000256" key="3">
    <source>
        <dbReference type="ARBA" id="ARBA00022528"/>
    </source>
</evidence>
<evidence type="ECO:0000313" key="10">
    <source>
        <dbReference type="Proteomes" id="UP000515123"/>
    </source>
</evidence>
<evidence type="ECO:0000256" key="8">
    <source>
        <dbReference type="ARBA" id="ARBA00023136"/>
    </source>
</evidence>
<keyword evidence="4" id="KW-0602">Photosynthesis</keyword>
<evidence type="ECO:0000313" key="11">
    <source>
        <dbReference type="RefSeq" id="XP_020103839.1"/>
    </source>
</evidence>
<reference evidence="10" key="1">
    <citation type="journal article" date="2015" name="Nat. Genet.">
        <title>The pineapple genome and the evolution of CAM photosynthesis.</title>
        <authorList>
            <person name="Ming R."/>
            <person name="VanBuren R."/>
            <person name="Wai C.M."/>
            <person name="Tang H."/>
            <person name="Schatz M.C."/>
            <person name="Bowers J.E."/>
            <person name="Lyons E."/>
            <person name="Wang M.L."/>
            <person name="Chen J."/>
            <person name="Biggers E."/>
            <person name="Zhang J."/>
            <person name="Huang L."/>
            <person name="Zhang L."/>
            <person name="Miao W."/>
            <person name="Zhang J."/>
            <person name="Ye Z."/>
            <person name="Miao C."/>
            <person name="Lin Z."/>
            <person name="Wang H."/>
            <person name="Zhou H."/>
            <person name="Yim W.C."/>
            <person name="Priest H.D."/>
            <person name="Zheng C."/>
            <person name="Woodhouse M."/>
            <person name="Edger P.P."/>
            <person name="Guyot R."/>
            <person name="Guo H.B."/>
            <person name="Guo H."/>
            <person name="Zheng G."/>
            <person name="Singh R."/>
            <person name="Sharma A."/>
            <person name="Min X."/>
            <person name="Zheng Y."/>
            <person name="Lee H."/>
            <person name="Gurtowski J."/>
            <person name="Sedlazeck F.J."/>
            <person name="Harkess A."/>
            <person name="McKain M.R."/>
            <person name="Liao Z."/>
            <person name="Fang J."/>
            <person name="Liu J."/>
            <person name="Zhang X."/>
            <person name="Zhang Q."/>
            <person name="Hu W."/>
            <person name="Qin Y."/>
            <person name="Wang K."/>
            <person name="Chen L.Y."/>
            <person name="Shirley N."/>
            <person name="Lin Y.R."/>
            <person name="Liu L.Y."/>
            <person name="Hernandez A.G."/>
            <person name="Wright C.L."/>
            <person name="Bulone V."/>
            <person name="Tuskan G.A."/>
            <person name="Heath K."/>
            <person name="Zee F."/>
            <person name="Moore P.H."/>
            <person name="Sunkar R."/>
            <person name="Leebens-Mack J.H."/>
            <person name="Mockler T."/>
            <person name="Bennetzen J.L."/>
            <person name="Freeling M."/>
            <person name="Sankoff D."/>
            <person name="Paterson A.H."/>
            <person name="Zhu X."/>
            <person name="Yang X."/>
            <person name="Smith J.A."/>
            <person name="Cushman J.C."/>
            <person name="Paull R.E."/>
            <person name="Yu Q."/>
        </authorList>
    </citation>
    <scope>NUCLEOTIDE SEQUENCE [LARGE SCALE GENOMIC DNA]</scope>
    <source>
        <strain evidence="10">cv. F153</strain>
    </source>
</reference>
<evidence type="ECO:0000256" key="4">
    <source>
        <dbReference type="ARBA" id="ARBA00022531"/>
    </source>
</evidence>
<evidence type="ECO:0000256" key="2">
    <source>
        <dbReference type="ARBA" id="ARBA00010661"/>
    </source>
</evidence>
<sequence length="128" mass="14528">MALPQGAPSPLNKPPSASSSSTGAIFNILPQTKSVQLNEIGRRCILPMLVFATALPDVNESKKALLQEFLKRSKENKEKNDKQRLEDYYKRNYKDYFGLIEGSVKGKKEELLSETEKGILDWLEKNRK</sequence>
<gene>
    <name evidence="11" type="primary">LOC109720900</name>
</gene>
<dbReference type="Pfam" id="PF05479">
    <property type="entry name" value="PsaN"/>
    <property type="match status" value="1"/>
</dbReference>
<keyword evidence="8" id="KW-0472">Membrane</keyword>
<comment type="subcellular location">
    <subcellularLocation>
        <location evidence="1">Plastid</location>
        <location evidence="1">Chloroplast thylakoid membrane</location>
        <topology evidence="1">Peripheral membrane protein</topology>
        <orientation evidence="1">Lumenal side</orientation>
    </subcellularLocation>
</comment>
<dbReference type="GO" id="GO:0009522">
    <property type="term" value="C:photosystem I"/>
    <property type="evidence" value="ECO:0007669"/>
    <property type="project" value="UniProtKB-KW"/>
</dbReference>
<dbReference type="PANTHER" id="PTHR36327">
    <property type="entry name" value="UNNAMED PRODUCT"/>
    <property type="match status" value="1"/>
</dbReference>
<reference evidence="11" key="2">
    <citation type="submission" date="2025-08" db="UniProtKB">
        <authorList>
            <consortium name="RefSeq"/>
        </authorList>
    </citation>
    <scope>IDENTIFICATION</scope>
    <source>
        <tissue evidence="11">Leaf</tissue>
    </source>
</reference>
<evidence type="ECO:0000256" key="9">
    <source>
        <dbReference type="SAM" id="MobiDB-lite"/>
    </source>
</evidence>
<keyword evidence="5" id="KW-0934">Plastid</keyword>
<dbReference type="GeneID" id="109720900"/>
<protein>
    <submittedName>
        <fullName evidence="11">Uncharacterized protein LOC109720900</fullName>
    </submittedName>
</protein>
<proteinExistence type="inferred from homology"/>
<dbReference type="InterPro" id="IPR008796">
    <property type="entry name" value="PSAN"/>
</dbReference>
<dbReference type="AlphaFoldDB" id="A0A6P5G6A2"/>
<dbReference type="Proteomes" id="UP000515123">
    <property type="component" value="Linkage group 15"/>
</dbReference>
<keyword evidence="6" id="KW-0603">Photosystem I</keyword>
<evidence type="ECO:0000256" key="5">
    <source>
        <dbReference type="ARBA" id="ARBA00022640"/>
    </source>
</evidence>
<dbReference type="GO" id="GO:0009535">
    <property type="term" value="C:chloroplast thylakoid membrane"/>
    <property type="evidence" value="ECO:0007669"/>
    <property type="project" value="UniProtKB-SubCell"/>
</dbReference>